<comment type="caution">
    <text evidence="8">The sequence shown here is derived from an EMBL/GenBank/DDBJ whole genome shotgun (WGS) entry which is preliminary data.</text>
</comment>
<comment type="similarity">
    <text evidence="2">Belongs to the bHLH protein family.</text>
</comment>
<dbReference type="SMART" id="SM00353">
    <property type="entry name" value="HLH"/>
    <property type="match status" value="1"/>
</dbReference>
<evidence type="ECO:0000256" key="2">
    <source>
        <dbReference type="ARBA" id="ARBA00005510"/>
    </source>
</evidence>
<evidence type="ECO:0000256" key="1">
    <source>
        <dbReference type="ARBA" id="ARBA00004123"/>
    </source>
</evidence>
<dbReference type="SUPFAM" id="SSF47459">
    <property type="entry name" value="HLH, helix-loop-helix DNA-binding domain"/>
    <property type="match status" value="1"/>
</dbReference>
<keyword evidence="9" id="KW-1185">Reference proteome</keyword>
<evidence type="ECO:0000313" key="9">
    <source>
        <dbReference type="Proteomes" id="UP000317650"/>
    </source>
</evidence>
<dbReference type="PANTHER" id="PTHR11969">
    <property type="entry name" value="MAX DIMERIZATION, MAD"/>
    <property type="match status" value="1"/>
</dbReference>
<organism evidence="8 9">
    <name type="scientific">Musa balbisiana</name>
    <name type="common">Banana</name>
    <dbReference type="NCBI Taxonomy" id="52838"/>
    <lineage>
        <taxon>Eukaryota</taxon>
        <taxon>Viridiplantae</taxon>
        <taxon>Streptophyta</taxon>
        <taxon>Embryophyta</taxon>
        <taxon>Tracheophyta</taxon>
        <taxon>Spermatophyta</taxon>
        <taxon>Magnoliopsida</taxon>
        <taxon>Liliopsida</taxon>
        <taxon>Zingiberales</taxon>
        <taxon>Musaceae</taxon>
        <taxon>Musa</taxon>
    </lineage>
</organism>
<dbReference type="GO" id="GO:0005634">
    <property type="term" value="C:nucleus"/>
    <property type="evidence" value="ECO:0007669"/>
    <property type="project" value="UniProtKB-SubCell"/>
</dbReference>
<evidence type="ECO:0000313" key="8">
    <source>
        <dbReference type="EMBL" id="THU60793.1"/>
    </source>
</evidence>
<keyword evidence="3" id="KW-0805">Transcription regulation</keyword>
<feature type="domain" description="BHLH" evidence="7">
    <location>
        <begin position="123"/>
        <end position="174"/>
    </location>
</feature>
<dbReference type="GO" id="GO:0000978">
    <property type="term" value="F:RNA polymerase II cis-regulatory region sequence-specific DNA binding"/>
    <property type="evidence" value="ECO:0007669"/>
    <property type="project" value="TreeGrafter"/>
</dbReference>
<dbReference type="InterPro" id="IPR011598">
    <property type="entry name" value="bHLH_dom"/>
</dbReference>
<gene>
    <name evidence="8" type="ORF">C4D60_Mb07t16480</name>
</gene>
<evidence type="ECO:0000256" key="4">
    <source>
        <dbReference type="ARBA" id="ARBA00023125"/>
    </source>
</evidence>
<dbReference type="EMBL" id="PYDT01000005">
    <property type="protein sequence ID" value="THU60793.1"/>
    <property type="molecule type" value="Genomic_DNA"/>
</dbReference>
<sequence>MALEAVVFPQDLFGCDVRELHKKGGEVWRYDFGGVAEDGKVRGSAGDQGGRGLQQERKVEDVTRGTWDTSSSSIVQASAAGHVNSSSPETVTEDAFNVSPGVAARRRKRRRLKSFKNQEEVENQRMAHIAVERNRRKQINEYLAVLRSLMPASYVQKGDQASIVGGAIDFVKQLEKFVHSLEAHKRVKQRSSSSPSSFADFFSFPQYSSNSPCCAKSAADDSAGEPAVENHSPVVAEVEVTMVETHANLKVLSTRRPKQLQNMVVGLQSLHLTTLHLNVTTIADMVLYSFSLKVEDECLLTSADEIATAVHQMVAKIQQDAAFDCTV</sequence>
<dbReference type="GO" id="GO:0046983">
    <property type="term" value="F:protein dimerization activity"/>
    <property type="evidence" value="ECO:0007669"/>
    <property type="project" value="InterPro"/>
</dbReference>
<evidence type="ECO:0000256" key="5">
    <source>
        <dbReference type="ARBA" id="ARBA00023163"/>
    </source>
</evidence>
<keyword evidence="5" id="KW-0804">Transcription</keyword>
<comment type="subcellular location">
    <subcellularLocation>
        <location evidence="1">Nucleus</location>
    </subcellularLocation>
</comment>
<dbReference type="Pfam" id="PF00010">
    <property type="entry name" value="HLH"/>
    <property type="match status" value="1"/>
</dbReference>
<keyword evidence="4" id="KW-0238">DNA-binding</keyword>
<keyword evidence="6" id="KW-0539">Nucleus</keyword>
<name>A0A4S8JFR5_MUSBA</name>
<evidence type="ECO:0000259" key="7">
    <source>
        <dbReference type="PROSITE" id="PS50888"/>
    </source>
</evidence>
<evidence type="ECO:0000256" key="6">
    <source>
        <dbReference type="ARBA" id="ARBA00023242"/>
    </source>
</evidence>
<dbReference type="InterPro" id="IPR036638">
    <property type="entry name" value="HLH_DNA-bd_sf"/>
</dbReference>
<protein>
    <recommendedName>
        <fullName evidence="7">BHLH domain-containing protein</fullName>
    </recommendedName>
</protein>
<dbReference type="PANTHER" id="PTHR11969:SF54">
    <property type="entry name" value="MAD-LIKE PROTEIN 1"/>
    <property type="match status" value="1"/>
</dbReference>
<dbReference type="GO" id="GO:0000981">
    <property type="term" value="F:DNA-binding transcription factor activity, RNA polymerase II-specific"/>
    <property type="evidence" value="ECO:0007669"/>
    <property type="project" value="TreeGrafter"/>
</dbReference>
<proteinExistence type="inferred from homology"/>
<evidence type="ECO:0000256" key="3">
    <source>
        <dbReference type="ARBA" id="ARBA00023015"/>
    </source>
</evidence>
<dbReference type="AlphaFoldDB" id="A0A4S8JFR5"/>
<dbReference type="Proteomes" id="UP000317650">
    <property type="component" value="Chromosome 7"/>
</dbReference>
<reference evidence="8 9" key="1">
    <citation type="journal article" date="2019" name="Nat. Plants">
        <title>Genome sequencing of Musa balbisiana reveals subgenome evolution and function divergence in polyploid bananas.</title>
        <authorList>
            <person name="Yao X."/>
        </authorList>
    </citation>
    <scope>NUCLEOTIDE SEQUENCE [LARGE SCALE GENOMIC DNA]</scope>
    <source>
        <strain evidence="9">cv. DH-PKW</strain>
        <tissue evidence="8">Leaves</tissue>
    </source>
</reference>
<dbReference type="PROSITE" id="PS50888">
    <property type="entry name" value="BHLH"/>
    <property type="match status" value="1"/>
</dbReference>
<accession>A0A4S8JFR5</accession>
<dbReference type="Gene3D" id="4.10.280.10">
    <property type="entry name" value="Helix-loop-helix DNA-binding domain"/>
    <property type="match status" value="1"/>
</dbReference>